<evidence type="ECO:0000256" key="4">
    <source>
        <dbReference type="ARBA" id="ARBA00022989"/>
    </source>
</evidence>
<dbReference type="GO" id="GO:0005886">
    <property type="term" value="C:plasma membrane"/>
    <property type="evidence" value="ECO:0007669"/>
    <property type="project" value="UniProtKB-SubCell"/>
</dbReference>
<evidence type="ECO:0000256" key="3">
    <source>
        <dbReference type="ARBA" id="ARBA00022692"/>
    </source>
</evidence>
<feature type="transmembrane region" description="Helical" evidence="6">
    <location>
        <begin position="239"/>
        <end position="261"/>
    </location>
</feature>
<keyword evidence="4 6" id="KW-1133">Transmembrane helix</keyword>
<dbReference type="Proteomes" id="UP000824179">
    <property type="component" value="Unassembled WGS sequence"/>
</dbReference>
<feature type="transmembrane region" description="Helical" evidence="6">
    <location>
        <begin position="59"/>
        <end position="79"/>
    </location>
</feature>
<reference evidence="8" key="1">
    <citation type="submission" date="2020-10" db="EMBL/GenBank/DDBJ databases">
        <authorList>
            <person name="Gilroy R."/>
        </authorList>
    </citation>
    <scope>NUCLEOTIDE SEQUENCE</scope>
    <source>
        <strain evidence="8">ChiW25-3613</strain>
    </source>
</reference>
<accession>A0A9D1AGZ9</accession>
<evidence type="ECO:0000256" key="5">
    <source>
        <dbReference type="ARBA" id="ARBA00023136"/>
    </source>
</evidence>
<sequence>MKKIINVRPAVLLAFAIGLGAGLSYTSSYYSFPMWWLIALVPVTAAFVIAFIILRKTKWIVLTVVCAALFLYGAVGVSAKLQTLGETSVANGAECAVSGVVYEKSFTESGEYIKINSVIADGERAEGNMIIYLDENYGEYCEVGYTVTFTGTVYVSEPFAYGVTSSERMLQDIRYTAYPQGALSSEYGFSLFGSINSAVRELFFENLSGDTAAIGYAMFTGNTEYIQTATMDSFRYGGVAHIFAVSGQHIALVYGVLALLFKKLRVPKALSAAISIAVVFFYTGVCGWTLSAVRSAIMCAVAAIVSLACGKYDGLSSVAISFVVINLINPLNVISVGFQLSVAAVAGIAVFNGPICRLLARIRMPQKVSAVISVPVSAQIATFPILLSAFGYVSWASLGLNIIFVPVISAIFLIMFPCTLLALIIQPISQFLLLIFSVPFELVTSLLVSIHAEKALISGFDFGAFAVLYFIAVFILSGMVNIKFRWRAVIAVVLAAAIAAGVVLKNYFPAGGAKIVVSAYYGGSYAVLIKTDEGSVLVISETPSSFDITSLLSDNGAEDLSAVVILGGEESIFAYMQLGAQCGEVYVNYTNINLQPYRGVNVHYEREFTVCGINFEYVTGNDVIADCCGASVGISCGQEVGIDGCDILIAVQDEHDCNCQSAVYFDRVNFACNVYDCGDLQFIAKDGTISSAGGHLFAGTHDNL</sequence>
<dbReference type="AlphaFoldDB" id="A0A9D1AGZ9"/>
<organism evidence="8 9">
    <name type="scientific">Candidatus Coproplasma stercoripullorum</name>
    <dbReference type="NCBI Taxonomy" id="2840751"/>
    <lineage>
        <taxon>Bacteria</taxon>
        <taxon>Bacillati</taxon>
        <taxon>Bacillota</taxon>
        <taxon>Clostridia</taxon>
        <taxon>Eubacteriales</taxon>
        <taxon>Candidatus Coproplasma</taxon>
    </lineage>
</organism>
<dbReference type="NCBIfam" id="TIGR00360">
    <property type="entry name" value="ComEC_N-term"/>
    <property type="match status" value="1"/>
</dbReference>
<evidence type="ECO:0000313" key="9">
    <source>
        <dbReference type="Proteomes" id="UP000824179"/>
    </source>
</evidence>
<evidence type="ECO:0000313" key="8">
    <source>
        <dbReference type="EMBL" id="HIR39880.1"/>
    </source>
</evidence>
<feature type="transmembrane region" description="Helical" evidence="6">
    <location>
        <begin position="268"/>
        <end position="285"/>
    </location>
</feature>
<feature type="transmembrane region" description="Helical" evidence="6">
    <location>
        <begin position="34"/>
        <end position="54"/>
    </location>
</feature>
<dbReference type="PANTHER" id="PTHR30619">
    <property type="entry name" value="DNA INTERNALIZATION/COMPETENCE PROTEIN COMEC/REC2"/>
    <property type="match status" value="1"/>
</dbReference>
<evidence type="ECO:0000256" key="6">
    <source>
        <dbReference type="SAM" id="Phobius"/>
    </source>
</evidence>
<comment type="caution">
    <text evidence="8">The sequence shown here is derived from an EMBL/GenBank/DDBJ whole genome shotgun (WGS) entry which is preliminary data.</text>
</comment>
<reference evidence="8" key="2">
    <citation type="journal article" date="2021" name="PeerJ">
        <title>Extensive microbial diversity within the chicken gut microbiome revealed by metagenomics and culture.</title>
        <authorList>
            <person name="Gilroy R."/>
            <person name="Ravi A."/>
            <person name="Getino M."/>
            <person name="Pursley I."/>
            <person name="Horton D.L."/>
            <person name="Alikhan N.F."/>
            <person name="Baker D."/>
            <person name="Gharbi K."/>
            <person name="Hall N."/>
            <person name="Watson M."/>
            <person name="Adriaenssens E.M."/>
            <person name="Foster-Nyarko E."/>
            <person name="Jarju S."/>
            <person name="Secka A."/>
            <person name="Antonio M."/>
            <person name="Oren A."/>
            <person name="Chaudhuri R.R."/>
            <person name="La Ragione R."/>
            <person name="Hildebrand F."/>
            <person name="Pallen M.J."/>
        </authorList>
    </citation>
    <scope>NUCLEOTIDE SEQUENCE</scope>
    <source>
        <strain evidence="8">ChiW25-3613</strain>
    </source>
</reference>
<feature type="transmembrane region" description="Helical" evidence="6">
    <location>
        <begin position="340"/>
        <end position="360"/>
    </location>
</feature>
<feature type="transmembrane region" description="Helical" evidence="6">
    <location>
        <begin position="401"/>
        <end position="424"/>
    </location>
</feature>
<feature type="domain" description="ComEC/Rec2-related protein" evidence="7">
    <location>
        <begin position="218"/>
        <end position="478"/>
    </location>
</feature>
<keyword evidence="5 6" id="KW-0472">Membrane</keyword>
<feature type="transmembrane region" description="Helical" evidence="6">
    <location>
        <begin position="456"/>
        <end position="476"/>
    </location>
</feature>
<dbReference type="Pfam" id="PF03772">
    <property type="entry name" value="Competence"/>
    <property type="match status" value="1"/>
</dbReference>
<dbReference type="EMBL" id="DVHB01000098">
    <property type="protein sequence ID" value="HIR39880.1"/>
    <property type="molecule type" value="Genomic_DNA"/>
</dbReference>
<feature type="transmembrane region" description="Helical" evidence="6">
    <location>
        <begin position="315"/>
        <end position="334"/>
    </location>
</feature>
<evidence type="ECO:0000259" key="7">
    <source>
        <dbReference type="Pfam" id="PF03772"/>
    </source>
</evidence>
<feature type="transmembrane region" description="Helical" evidence="6">
    <location>
        <begin position="431"/>
        <end position="450"/>
    </location>
</feature>
<gene>
    <name evidence="8" type="ORF">IAB90_05810</name>
</gene>
<keyword evidence="3 6" id="KW-0812">Transmembrane</keyword>
<name>A0A9D1AGZ9_9FIRM</name>
<protein>
    <submittedName>
        <fullName evidence="8">ComEC/Rec2 family competence protein</fullName>
    </submittedName>
</protein>
<dbReference type="InterPro" id="IPR004477">
    <property type="entry name" value="ComEC_N"/>
</dbReference>
<keyword evidence="2" id="KW-1003">Cell membrane</keyword>
<proteinExistence type="predicted"/>
<evidence type="ECO:0000256" key="2">
    <source>
        <dbReference type="ARBA" id="ARBA00022475"/>
    </source>
</evidence>
<dbReference type="InterPro" id="IPR052159">
    <property type="entry name" value="Competence_DNA_uptake"/>
</dbReference>
<dbReference type="PANTHER" id="PTHR30619:SF7">
    <property type="entry name" value="BETA-LACTAMASE DOMAIN PROTEIN"/>
    <property type="match status" value="1"/>
</dbReference>
<feature type="transmembrane region" description="Helical" evidence="6">
    <location>
        <begin position="488"/>
        <end position="508"/>
    </location>
</feature>
<comment type="subcellular location">
    <subcellularLocation>
        <location evidence="1">Cell membrane</location>
        <topology evidence="1">Multi-pass membrane protein</topology>
    </subcellularLocation>
</comment>
<evidence type="ECO:0000256" key="1">
    <source>
        <dbReference type="ARBA" id="ARBA00004651"/>
    </source>
</evidence>
<feature type="transmembrane region" description="Helical" evidence="6">
    <location>
        <begin position="372"/>
        <end position="395"/>
    </location>
</feature>